<name>A0A383D0B0_9ZZZZ</name>
<organism evidence="1">
    <name type="scientific">marine metagenome</name>
    <dbReference type="NCBI Taxonomy" id="408172"/>
    <lineage>
        <taxon>unclassified sequences</taxon>
        <taxon>metagenomes</taxon>
        <taxon>ecological metagenomes</taxon>
    </lineage>
</organism>
<protein>
    <submittedName>
        <fullName evidence="1">Uncharacterized protein</fullName>
    </submittedName>
</protein>
<dbReference type="EMBL" id="UINC01213058">
    <property type="protein sequence ID" value="SVE37665.1"/>
    <property type="molecule type" value="Genomic_DNA"/>
</dbReference>
<feature type="non-terminal residue" evidence="1">
    <location>
        <position position="175"/>
    </location>
</feature>
<evidence type="ECO:0000313" key="1">
    <source>
        <dbReference type="EMBL" id="SVE37665.1"/>
    </source>
</evidence>
<sequence length="175" mass="18680">MTCNRIFFLTTALLSHLGSAGAAPRNVEPSPAAKLGGSAASVLEDGLVFNIVDWDGGKLPKVYERSAQLPLSLKDVSKLAAGKFGDEAIIRMLQERRCACDASVDALLELKKAGVSQAVVQAVSLHSLPPNRSLDLVISLDFEGLGGESAVSTRARLRYLYLIIPDGDRERVFVG</sequence>
<dbReference type="AlphaFoldDB" id="A0A383D0B0"/>
<gene>
    <name evidence="1" type="ORF">METZ01_LOCUS490519</name>
</gene>
<accession>A0A383D0B0</accession>
<proteinExistence type="predicted"/>
<reference evidence="1" key="1">
    <citation type="submission" date="2018-05" db="EMBL/GenBank/DDBJ databases">
        <authorList>
            <person name="Lanie J.A."/>
            <person name="Ng W.-L."/>
            <person name="Kazmierczak K.M."/>
            <person name="Andrzejewski T.M."/>
            <person name="Davidsen T.M."/>
            <person name="Wayne K.J."/>
            <person name="Tettelin H."/>
            <person name="Glass J.I."/>
            <person name="Rusch D."/>
            <person name="Podicherti R."/>
            <person name="Tsui H.-C.T."/>
            <person name="Winkler M.E."/>
        </authorList>
    </citation>
    <scope>NUCLEOTIDE SEQUENCE</scope>
</reference>